<organism evidence="2 3">
    <name type="scientific">Vibrio sagamiensis NBRC 104589</name>
    <dbReference type="NCBI Taxonomy" id="1219064"/>
    <lineage>
        <taxon>Bacteria</taxon>
        <taxon>Pseudomonadati</taxon>
        <taxon>Pseudomonadota</taxon>
        <taxon>Gammaproteobacteria</taxon>
        <taxon>Vibrionales</taxon>
        <taxon>Vibrionaceae</taxon>
        <taxon>Vibrio</taxon>
    </lineage>
</organism>
<keyword evidence="3" id="KW-1185">Reference proteome</keyword>
<feature type="signal peptide" evidence="1">
    <location>
        <begin position="1"/>
        <end position="19"/>
    </location>
</feature>
<protein>
    <recommendedName>
        <fullName evidence="4">Toxin co-regulated pilus biosynthesis protein Q C-terminal domain-containing protein</fullName>
    </recommendedName>
</protein>
<dbReference type="OrthoDB" id="9152488at2"/>
<gene>
    <name evidence="2" type="ORF">VSA01S_33400</name>
</gene>
<name>A0A511QIS6_9VIBR</name>
<sequence length="118" mass="12946">MNRLILVLLGALCVGQSVAAPRLPDVDTLQVSVRTIYPPELTHVEQAVKWLVEPLGYYVTTDYPAPQSAKSVLAQPIPTGAKMHRTMPVLHALQLLIGEDNTLIIDKQHHLISVGRGH</sequence>
<evidence type="ECO:0008006" key="4">
    <source>
        <dbReference type="Google" id="ProtNLM"/>
    </source>
</evidence>
<feature type="chain" id="PRO_5022155956" description="Toxin co-regulated pilus biosynthesis protein Q C-terminal domain-containing protein" evidence="1">
    <location>
        <begin position="20"/>
        <end position="118"/>
    </location>
</feature>
<proteinExistence type="predicted"/>
<keyword evidence="1" id="KW-0732">Signal</keyword>
<evidence type="ECO:0000313" key="3">
    <source>
        <dbReference type="Proteomes" id="UP000321922"/>
    </source>
</evidence>
<dbReference type="Proteomes" id="UP000321922">
    <property type="component" value="Unassembled WGS sequence"/>
</dbReference>
<dbReference type="RefSeq" id="WP_039981874.1">
    <property type="nucleotide sequence ID" value="NZ_BAOJ01000081.1"/>
</dbReference>
<reference evidence="2 3" key="1">
    <citation type="submission" date="2019-07" db="EMBL/GenBank/DDBJ databases">
        <title>Whole genome shotgun sequence of Vibrio sagamiensis NBRC 104589.</title>
        <authorList>
            <person name="Hosoyama A."/>
            <person name="Uohara A."/>
            <person name="Ohji S."/>
            <person name="Ichikawa N."/>
        </authorList>
    </citation>
    <scope>NUCLEOTIDE SEQUENCE [LARGE SCALE GENOMIC DNA]</scope>
    <source>
        <strain evidence="2 3">NBRC 104589</strain>
    </source>
</reference>
<evidence type="ECO:0000256" key="1">
    <source>
        <dbReference type="SAM" id="SignalP"/>
    </source>
</evidence>
<accession>A0A511QIS6</accession>
<evidence type="ECO:0000313" key="2">
    <source>
        <dbReference type="EMBL" id="GEM77228.1"/>
    </source>
</evidence>
<dbReference type="AlphaFoldDB" id="A0A511QIS6"/>
<dbReference type="EMBL" id="BJXJ01000044">
    <property type="protein sequence ID" value="GEM77228.1"/>
    <property type="molecule type" value="Genomic_DNA"/>
</dbReference>
<comment type="caution">
    <text evidence="2">The sequence shown here is derived from an EMBL/GenBank/DDBJ whole genome shotgun (WGS) entry which is preliminary data.</text>
</comment>